<sequence>MAVVIKQTVNCPRRMAVYAIFDTLDKLNGIYDQELVGDIKAQINVFDNLSEFAFAVTEQGDASIIHISILYPAPELTEEGQRRTLVFLRDSIIQHIENELNTTARE</sequence>
<keyword evidence="2" id="KW-1185">Reference proteome</keyword>
<dbReference type="EMBL" id="LAYJ01000043">
    <property type="protein sequence ID" value="KKI52071.1"/>
    <property type="molecule type" value="Genomic_DNA"/>
</dbReference>
<name>A0A0M2NM65_9FIRM</name>
<reference evidence="1 2" key="1">
    <citation type="submission" date="2015-04" db="EMBL/GenBank/DDBJ databases">
        <title>Draft genome sequence of bacteremic isolate Catabacter hongkongensis type strain HKU16T.</title>
        <authorList>
            <person name="Lau S.K."/>
            <person name="Teng J.L."/>
            <person name="Huang Y."/>
            <person name="Curreem S.O."/>
            <person name="Tsui S.K."/>
            <person name="Woo P.C."/>
        </authorList>
    </citation>
    <scope>NUCLEOTIDE SEQUENCE [LARGE SCALE GENOMIC DNA]</scope>
    <source>
        <strain evidence="1 2">HKU16</strain>
    </source>
</reference>
<dbReference type="RefSeq" id="WP_046442380.1">
    <property type="nucleotide sequence ID" value="NZ_LAYJ01000043.1"/>
</dbReference>
<comment type="caution">
    <text evidence="1">The sequence shown here is derived from an EMBL/GenBank/DDBJ whole genome shotgun (WGS) entry which is preliminary data.</text>
</comment>
<proteinExistence type="predicted"/>
<gene>
    <name evidence="1" type="ORF">CHK_0427</name>
</gene>
<dbReference type="OrthoDB" id="1849567at2"/>
<dbReference type="STRING" id="270498.CHK_0427"/>
<dbReference type="Proteomes" id="UP000034076">
    <property type="component" value="Unassembled WGS sequence"/>
</dbReference>
<evidence type="ECO:0000313" key="2">
    <source>
        <dbReference type="Proteomes" id="UP000034076"/>
    </source>
</evidence>
<accession>A0A0M2NM65</accession>
<organism evidence="1 2">
    <name type="scientific">Christensenella hongkongensis</name>
    <dbReference type="NCBI Taxonomy" id="270498"/>
    <lineage>
        <taxon>Bacteria</taxon>
        <taxon>Bacillati</taxon>
        <taxon>Bacillota</taxon>
        <taxon>Clostridia</taxon>
        <taxon>Christensenellales</taxon>
        <taxon>Christensenellaceae</taxon>
        <taxon>Christensenella</taxon>
    </lineage>
</organism>
<protein>
    <submittedName>
        <fullName evidence="1">Uncharacterized protein</fullName>
    </submittedName>
</protein>
<evidence type="ECO:0000313" key="1">
    <source>
        <dbReference type="EMBL" id="KKI52071.1"/>
    </source>
</evidence>
<dbReference type="AlphaFoldDB" id="A0A0M2NM65"/>